<dbReference type="AlphaFoldDB" id="A0A8E0IB16"/>
<dbReference type="Proteomes" id="UP000014257">
    <property type="component" value="Unassembled WGS sequence"/>
</dbReference>
<sequence>MTQTNDLVPIQMVNRDGAAVVVKPKLGAKIKLNEAEVLFYNGIDKVMARIILQELMAHDTRLSKANIYIICGRTDLRKGIDGLAALVTEEYKMDVFDNALFIFCGTRKDRFKALYWTKSGFLLLYKRFENGYMQWPRDRSEIRRLNYRQMSRLVNGLAIEERRTIQPVTPGYVY</sequence>
<reference evidence="1 2" key="1">
    <citation type="journal article" date="2013" name="PLoS ONE">
        <title>Lactobacillus paracasei comparative genomics: towards species pan-genome definition and exploitation of diversity.</title>
        <authorList>
            <person name="Smokvina T."/>
            <person name="Wels M."/>
            <person name="Polka J."/>
            <person name="Chervaux C."/>
            <person name="Brisse S."/>
            <person name="Boekhorst J."/>
            <person name="van Hylckama Vlieg J.E."/>
            <person name="Siezen R.J."/>
        </authorList>
    </citation>
    <scope>NUCLEOTIDE SEQUENCE [LARGE SCALE GENOMIC DNA]</scope>
    <source>
        <strain evidence="1 2">Lpp22</strain>
    </source>
</reference>
<proteinExistence type="predicted"/>
<organism evidence="1 2">
    <name type="scientific">Lacticaseibacillus paracasei subsp. paracasei Lpp22</name>
    <dbReference type="NCBI Taxonomy" id="1256221"/>
    <lineage>
        <taxon>Bacteria</taxon>
        <taxon>Bacillati</taxon>
        <taxon>Bacillota</taxon>
        <taxon>Bacilli</taxon>
        <taxon>Lactobacillales</taxon>
        <taxon>Lactobacillaceae</taxon>
        <taxon>Lacticaseibacillus</taxon>
    </lineage>
</organism>
<protein>
    <submittedName>
        <fullName evidence="1">Transposase</fullName>
    </submittedName>
</protein>
<dbReference type="NCBIfam" id="NF033819">
    <property type="entry name" value="IS66_TnpB"/>
    <property type="match status" value="1"/>
</dbReference>
<gene>
    <name evidence="1" type="ORF">Lpp22_0695</name>
</gene>
<dbReference type="PANTHER" id="PTHR36455:SF1">
    <property type="entry name" value="BLR8292 PROTEIN"/>
    <property type="match status" value="1"/>
</dbReference>
<evidence type="ECO:0000313" key="2">
    <source>
        <dbReference type="Proteomes" id="UP000014257"/>
    </source>
</evidence>
<dbReference type="InterPro" id="IPR008878">
    <property type="entry name" value="Transposase_IS66_Orf2"/>
</dbReference>
<dbReference type="PANTHER" id="PTHR36455">
    <property type="match status" value="1"/>
</dbReference>
<dbReference type="Pfam" id="PF05717">
    <property type="entry name" value="TnpB_IS66"/>
    <property type="match status" value="1"/>
</dbReference>
<evidence type="ECO:0000313" key="1">
    <source>
        <dbReference type="EMBL" id="EPC31413.1"/>
    </source>
</evidence>
<comment type="caution">
    <text evidence="1">The sequence shown here is derived from an EMBL/GenBank/DDBJ whole genome shotgun (WGS) entry which is preliminary data.</text>
</comment>
<name>A0A8E0IB16_LACPA</name>
<accession>A0A8E0IB16</accession>
<dbReference type="EMBL" id="ANMI01000059">
    <property type="protein sequence ID" value="EPC31413.1"/>
    <property type="molecule type" value="Genomic_DNA"/>
</dbReference>